<keyword evidence="2" id="KW-1185">Reference proteome</keyword>
<dbReference type="EMBL" id="AP022614">
    <property type="protein sequence ID" value="BBZ43483.1"/>
    <property type="molecule type" value="Genomic_DNA"/>
</dbReference>
<name>A0A7I7YRA0_9MYCO</name>
<dbReference type="Proteomes" id="UP000467105">
    <property type="component" value="Chromosome"/>
</dbReference>
<reference evidence="1 2" key="1">
    <citation type="journal article" date="2019" name="Emerg. Microbes Infect.">
        <title>Comprehensive subspecies identification of 175 nontuberculous mycobacteria species based on 7547 genomic profiles.</title>
        <authorList>
            <person name="Matsumoto Y."/>
            <person name="Kinjo T."/>
            <person name="Motooka D."/>
            <person name="Nabeya D."/>
            <person name="Jung N."/>
            <person name="Uechi K."/>
            <person name="Horii T."/>
            <person name="Iida T."/>
            <person name="Fujita J."/>
            <person name="Nakamura S."/>
        </authorList>
    </citation>
    <scope>NUCLEOTIDE SEQUENCE [LARGE SCALE GENOMIC DNA]</scope>
    <source>
        <strain evidence="1 2">JCM 14742</strain>
    </source>
</reference>
<evidence type="ECO:0000313" key="2">
    <source>
        <dbReference type="Proteomes" id="UP000467105"/>
    </source>
</evidence>
<dbReference type="AlphaFoldDB" id="A0A7I7YRA0"/>
<sequence length="104" mass="10448">MNAASGAVALRVTDSDLRAYAAWCDDATGQLSGVARPEAVTGASWSASVAAVNAANAMISAAGARCVSRIRTTAAHLGAAANTYSGNEQRSSAQMRAVYSATVP</sequence>
<proteinExistence type="predicted"/>
<accession>A0A7I7YRA0</accession>
<protein>
    <submittedName>
        <fullName evidence="1">Uncharacterized protein</fullName>
    </submittedName>
</protein>
<evidence type="ECO:0000313" key="1">
    <source>
        <dbReference type="EMBL" id="BBZ43483.1"/>
    </source>
</evidence>
<dbReference type="RefSeq" id="WP_085271284.1">
    <property type="nucleotide sequence ID" value="NZ_AP022614.1"/>
</dbReference>
<organism evidence="1 2">
    <name type="scientific">Mycobacterium parmense</name>
    <dbReference type="NCBI Taxonomy" id="185642"/>
    <lineage>
        <taxon>Bacteria</taxon>
        <taxon>Bacillati</taxon>
        <taxon>Actinomycetota</taxon>
        <taxon>Actinomycetes</taxon>
        <taxon>Mycobacteriales</taxon>
        <taxon>Mycobacteriaceae</taxon>
        <taxon>Mycobacterium</taxon>
        <taxon>Mycobacterium simiae complex</taxon>
    </lineage>
</organism>
<gene>
    <name evidence="1" type="ORF">MPRM_07640</name>
</gene>